<dbReference type="CDD" id="cd00090">
    <property type="entry name" value="HTH_ARSR"/>
    <property type="match status" value="1"/>
</dbReference>
<accession>A0AA41QB86</accession>
<keyword evidence="3" id="KW-1185">Reference proteome</keyword>
<protein>
    <submittedName>
        <fullName evidence="2">Winged helix-turn-helix domain-containing protein</fullName>
    </submittedName>
</protein>
<organism evidence="2 3">
    <name type="scientific">Antribacter soli</name>
    <dbReference type="NCBI Taxonomy" id="2910976"/>
    <lineage>
        <taxon>Bacteria</taxon>
        <taxon>Bacillati</taxon>
        <taxon>Actinomycetota</taxon>
        <taxon>Actinomycetes</taxon>
        <taxon>Micrococcales</taxon>
        <taxon>Promicromonosporaceae</taxon>
        <taxon>Antribacter</taxon>
    </lineage>
</organism>
<dbReference type="InterPro" id="IPR011991">
    <property type="entry name" value="ArsR-like_HTH"/>
</dbReference>
<comment type="caution">
    <text evidence="2">The sequence shown here is derived from an EMBL/GenBank/DDBJ whole genome shotgun (WGS) entry which is preliminary data.</text>
</comment>
<dbReference type="Gene3D" id="1.10.10.10">
    <property type="entry name" value="Winged helix-like DNA-binding domain superfamily/Winged helix DNA-binding domain"/>
    <property type="match status" value="1"/>
</dbReference>
<sequence length="190" mass="20362">MAEVLLNPDREHSISAIAARVGASSPTALREVERLEAAGLVVTRKRGNTRLARAVTDGPVYGPLVQLLAVTFGPLAVLRDLLTEVGGVERAFIYGSWAARYHEVPGAVPGDIDVLVIGAPDRDTLADAIESAEHTLHREVNVRGVSSQAWADDNGPFKRTVMSSPIVELVDDRGETDGREHAKEDPLAGR</sequence>
<evidence type="ECO:0000256" key="1">
    <source>
        <dbReference type="SAM" id="MobiDB-lite"/>
    </source>
</evidence>
<reference evidence="2" key="1">
    <citation type="submission" date="2022-01" db="EMBL/GenBank/DDBJ databases">
        <title>Antribacter sp. nov., isolated from Guizhou of China.</title>
        <authorList>
            <person name="Chengliang C."/>
            <person name="Ya Z."/>
        </authorList>
    </citation>
    <scope>NUCLEOTIDE SEQUENCE</scope>
    <source>
        <strain evidence="2">KLBMP 9083</strain>
    </source>
</reference>
<gene>
    <name evidence="2" type="ORF">L1785_00150</name>
</gene>
<dbReference type="RefSeq" id="WP_236087085.1">
    <property type="nucleotide sequence ID" value="NZ_JAKGSG010000002.1"/>
</dbReference>
<evidence type="ECO:0000313" key="3">
    <source>
        <dbReference type="Proteomes" id="UP001165405"/>
    </source>
</evidence>
<dbReference type="SUPFAM" id="SSF46785">
    <property type="entry name" value="Winged helix' DNA-binding domain"/>
    <property type="match status" value="1"/>
</dbReference>
<dbReference type="AlphaFoldDB" id="A0AA41QB86"/>
<dbReference type="Proteomes" id="UP001165405">
    <property type="component" value="Unassembled WGS sequence"/>
</dbReference>
<evidence type="ECO:0000313" key="2">
    <source>
        <dbReference type="EMBL" id="MCF4119391.1"/>
    </source>
</evidence>
<dbReference type="EMBL" id="JAKGSG010000002">
    <property type="protein sequence ID" value="MCF4119391.1"/>
    <property type="molecule type" value="Genomic_DNA"/>
</dbReference>
<dbReference type="InterPro" id="IPR036388">
    <property type="entry name" value="WH-like_DNA-bd_sf"/>
</dbReference>
<feature type="region of interest" description="Disordered" evidence="1">
    <location>
        <begin position="171"/>
        <end position="190"/>
    </location>
</feature>
<name>A0AA41QB86_9MICO</name>
<dbReference type="InterPro" id="IPR036390">
    <property type="entry name" value="WH_DNA-bd_sf"/>
</dbReference>
<proteinExistence type="predicted"/>